<reference evidence="1 2" key="1">
    <citation type="submission" date="2014-07" db="EMBL/GenBank/DDBJ databases">
        <title>Genome Sequence of Rhodococcus opacus Strain R7, a Biodegrader of Mono- and Polycyclic Aromatic Hydrocarbons.</title>
        <authorList>
            <person name="Di Gennaro P."/>
            <person name="Zampolli J."/>
            <person name="Presti I."/>
            <person name="Cappelletti M."/>
            <person name="D'Ursi P."/>
            <person name="Orro A."/>
            <person name="Mezzelani A."/>
            <person name="Milanesi L."/>
        </authorList>
    </citation>
    <scope>NUCLEOTIDE SEQUENCE [LARGE SCALE GENOMIC DNA]</scope>
    <source>
        <strain evidence="1 2">R7</strain>
    </source>
</reference>
<gene>
    <name evidence="1" type="ORF">EP51_15340</name>
</gene>
<accession>A0A076EI99</accession>
<dbReference type="Proteomes" id="UP000028488">
    <property type="component" value="Chromosome"/>
</dbReference>
<dbReference type="RefSeq" id="WP_112301028.1">
    <property type="nucleotide sequence ID" value="NZ_CP008947.1"/>
</dbReference>
<dbReference type="eggNOG" id="COG0699">
    <property type="taxonomic scope" value="Bacteria"/>
</dbReference>
<dbReference type="InterPro" id="IPR027417">
    <property type="entry name" value="P-loop_NTPase"/>
</dbReference>
<proteinExistence type="predicted"/>
<protein>
    <submittedName>
        <fullName evidence="1">Uncharacterized protein</fullName>
    </submittedName>
</protein>
<evidence type="ECO:0000313" key="2">
    <source>
        <dbReference type="Proteomes" id="UP000028488"/>
    </source>
</evidence>
<dbReference type="AlphaFoldDB" id="A0A076EI99"/>
<evidence type="ECO:0000313" key="1">
    <source>
        <dbReference type="EMBL" id="AII05890.1"/>
    </source>
</evidence>
<sequence length="291" mass="30110">MGTADAGGGELADLAERVTALDGFAGDRVRGAVAAFRAPIRVQTAGRAGVGRSTVAAALTANGIADAVVEESDAVDVPGAPDPTLDGDVVVYVLVESVRDADRDAVRTLDPAQALFVLNKSDTLGASRAAADAWATATARAAECSDEGGLPALPLIGTLAIAGRSPESGIDAVSAAVSGRIARTRARRAETLLNTLRSQAARSPASRDVLERYLAGDHAVALAASAARLHLADCIAEAPEPPRSAADAARCADWWRAQLARQPTARRRRAVVDVRRHYVRVWQQLSGSPGT</sequence>
<name>A0A076EI99_RHOOP</name>
<dbReference type="SUPFAM" id="SSF52540">
    <property type="entry name" value="P-loop containing nucleoside triphosphate hydrolases"/>
    <property type="match status" value="1"/>
</dbReference>
<organism evidence="1 2">
    <name type="scientific">Rhodococcus opacus</name>
    <name type="common">Nocardia opaca</name>
    <dbReference type="NCBI Taxonomy" id="37919"/>
    <lineage>
        <taxon>Bacteria</taxon>
        <taxon>Bacillati</taxon>
        <taxon>Actinomycetota</taxon>
        <taxon>Actinomycetes</taxon>
        <taxon>Mycobacteriales</taxon>
        <taxon>Nocardiaceae</taxon>
        <taxon>Rhodococcus</taxon>
    </lineage>
</organism>
<dbReference type="EMBL" id="CP008947">
    <property type="protein sequence ID" value="AII05890.1"/>
    <property type="molecule type" value="Genomic_DNA"/>
</dbReference>